<reference evidence="1" key="1">
    <citation type="submission" date="2013-04" db="EMBL/GenBank/DDBJ databases">
        <title>The genome sequencing project of 58 acetic acid bacteria.</title>
        <authorList>
            <person name="Okamoto-Kainuma A."/>
            <person name="Ishikawa M."/>
            <person name="Umino S."/>
            <person name="Koizumi Y."/>
            <person name="Shiwa Y."/>
            <person name="Yoshikawa H."/>
            <person name="Matsutani M."/>
            <person name="Matsushita K."/>
        </authorList>
    </citation>
    <scope>NUCLEOTIDE SEQUENCE</scope>
    <source>
        <strain evidence="1">NRIC 0535</strain>
    </source>
</reference>
<dbReference type="EMBL" id="BAPV01000017">
    <property type="protein sequence ID" value="GBQ90132.1"/>
    <property type="molecule type" value="Genomic_DNA"/>
</dbReference>
<comment type="caution">
    <text evidence="1">The sequence shown here is derived from an EMBL/GenBank/DDBJ whole genome shotgun (WGS) entry which is preliminary data.</text>
</comment>
<protein>
    <submittedName>
        <fullName evidence="1">Uncharacterized protein</fullName>
    </submittedName>
</protein>
<gene>
    <name evidence="1" type="ORF">AA0535_1964</name>
</gene>
<dbReference type="Proteomes" id="UP001062776">
    <property type="component" value="Unassembled WGS sequence"/>
</dbReference>
<accession>A0ABQ0Q3U6</accession>
<keyword evidence="2" id="KW-1185">Reference proteome</keyword>
<proteinExistence type="predicted"/>
<evidence type="ECO:0000313" key="2">
    <source>
        <dbReference type="Proteomes" id="UP001062776"/>
    </source>
</evidence>
<name>A0ABQ0Q3U6_9PROT</name>
<evidence type="ECO:0000313" key="1">
    <source>
        <dbReference type="EMBL" id="GBQ90132.1"/>
    </source>
</evidence>
<sequence>MIEVCEDKVGFVVKGDEGRAKSAINEVFSTCPFGEAILEKKVAGQERGQHEIERIDALGRVTPWGCAAQGFLNDVIGVEEVTLSPGHGGIT</sequence>
<organism evidence="1 2">
    <name type="scientific">Asaia krungthepensis NRIC 0535</name>
    <dbReference type="NCBI Taxonomy" id="1307925"/>
    <lineage>
        <taxon>Bacteria</taxon>
        <taxon>Pseudomonadati</taxon>
        <taxon>Pseudomonadota</taxon>
        <taxon>Alphaproteobacteria</taxon>
        <taxon>Acetobacterales</taxon>
        <taxon>Acetobacteraceae</taxon>
        <taxon>Asaia</taxon>
    </lineage>
</organism>